<protein>
    <submittedName>
        <fullName evidence="1">Uncharacterized protein</fullName>
    </submittedName>
</protein>
<dbReference type="OrthoDB" id="9155778at2"/>
<dbReference type="Proteomes" id="UP000037660">
    <property type="component" value="Unassembled WGS sequence"/>
</dbReference>
<organism evidence="1 2">
    <name type="scientific">Piscinibacter sakaiensis</name>
    <name type="common">Ideonella sakaiensis</name>
    <dbReference type="NCBI Taxonomy" id="1547922"/>
    <lineage>
        <taxon>Bacteria</taxon>
        <taxon>Pseudomonadati</taxon>
        <taxon>Pseudomonadota</taxon>
        <taxon>Betaproteobacteria</taxon>
        <taxon>Burkholderiales</taxon>
        <taxon>Sphaerotilaceae</taxon>
        <taxon>Piscinibacter</taxon>
    </lineage>
</organism>
<dbReference type="RefSeq" id="WP_054021136.1">
    <property type="nucleotide sequence ID" value="NZ_BBYR01000043.1"/>
</dbReference>
<proteinExistence type="predicted"/>
<comment type="caution">
    <text evidence="1">The sequence shown here is derived from an EMBL/GenBank/DDBJ whole genome shotgun (WGS) entry which is preliminary data.</text>
</comment>
<reference evidence="1 2" key="2">
    <citation type="journal article" date="2016" name="Science">
        <title>A bacterium that degrades and assimilates poly(ethylene terephthalate).</title>
        <authorList>
            <person name="Yoshida S."/>
            <person name="Hiraga K."/>
            <person name="Takehana T."/>
            <person name="Taniguchi I."/>
            <person name="Yamaji H."/>
            <person name="Maeda Y."/>
            <person name="Toyohara K."/>
            <person name="Miyamoto K."/>
            <person name="Kimura Y."/>
            <person name="Oda K."/>
        </authorList>
    </citation>
    <scope>NUCLEOTIDE SEQUENCE [LARGE SCALE GENOMIC DNA]</scope>
    <source>
        <strain evidence="2">NBRC 110686 / TISTR 2288 / 201-F6</strain>
    </source>
</reference>
<evidence type="ECO:0000313" key="1">
    <source>
        <dbReference type="EMBL" id="GAP37190.1"/>
    </source>
</evidence>
<dbReference type="AlphaFoldDB" id="A0A0K8P4W4"/>
<evidence type="ECO:0000313" key="2">
    <source>
        <dbReference type="Proteomes" id="UP000037660"/>
    </source>
</evidence>
<dbReference type="EMBL" id="BBYR01000043">
    <property type="protein sequence ID" value="GAP37190.1"/>
    <property type="molecule type" value="Genomic_DNA"/>
</dbReference>
<gene>
    <name evidence="1" type="ORF">ISF6_3045</name>
</gene>
<reference evidence="2" key="1">
    <citation type="submission" date="2015-07" db="EMBL/GenBank/DDBJ databases">
        <title>Discovery of a poly(ethylene terephthalate assimilation.</title>
        <authorList>
            <person name="Yoshida S."/>
            <person name="Hiraga K."/>
            <person name="Takehana T."/>
            <person name="Taniguchi I."/>
            <person name="Yamaji H."/>
            <person name="Maeda Y."/>
            <person name="Toyohara K."/>
            <person name="Miyamoto K."/>
            <person name="Kimura Y."/>
            <person name="Oda K."/>
        </authorList>
    </citation>
    <scope>NUCLEOTIDE SEQUENCE [LARGE SCALE GENOMIC DNA]</scope>
    <source>
        <strain evidence="2">NBRC 110686 / TISTR 2288 / 201-F6</strain>
    </source>
</reference>
<sequence length="102" mass="11644">MEMTPRRRERIEAHLADSRRAMTELAFEMNDLVRFAIAASRERTGRLYHPMDPVHEATRQWDELHRRVGRLARRVEGLQARLGVPPFDAEGPVADDPDAAAG</sequence>
<accession>A0A0K8P4W4</accession>
<name>A0A0K8P4W4_PISS1</name>
<keyword evidence="2" id="KW-1185">Reference proteome</keyword>